<proteinExistence type="predicted"/>
<dbReference type="EMBL" id="CM039175">
    <property type="protein sequence ID" value="KAH9733786.1"/>
    <property type="molecule type" value="Genomic_DNA"/>
</dbReference>
<name>A0ACB8JM23_CITSI</name>
<reference evidence="2" key="1">
    <citation type="journal article" date="2023" name="Hortic. Res.">
        <title>A chromosome-level phased genome enabling allele-level studies in sweet orange: a case study on citrus Huanglongbing tolerance.</title>
        <authorList>
            <person name="Wu B."/>
            <person name="Yu Q."/>
            <person name="Deng Z."/>
            <person name="Duan Y."/>
            <person name="Luo F."/>
            <person name="Gmitter F. Jr."/>
        </authorList>
    </citation>
    <scope>NUCLEOTIDE SEQUENCE [LARGE SCALE GENOMIC DNA]</scope>
    <source>
        <strain evidence="2">cv. Valencia</strain>
    </source>
</reference>
<keyword evidence="2" id="KW-1185">Reference proteome</keyword>
<sequence>MYASDNNIDYPFKESNLITVRKKITEWNLSDSDRTIESEHPPLRSLTINHGVPPVEIKASPYKIHKQNDSETNLGSIIQQSNFCNANLNMIGKQLTRIENQFQKSTIVVSPVTSKSDSDKKLKEPIFKSFQVSKTSQKLVHESKSDFAKAIREQLDRIEAYSSSSSKVQIAPDSAQSSKIGVLEQDNMSITSSDREAFKEEPVSKANKIHWELALPTVKSPPDLAIDNRPTNAYKTQLGTSDKAIAEILIAGFTGDPSHLRDKNAELLHNLRCRKLSEFQSYKTTFFTRLFLMDDANHITWKEKFLAGLPTLLEENVMNSIKALYDNRIPYDELTYGELVSFVNKEGLKICQDLKLQKRLKWELRKSKQELESSDSESSMTGDSEPLQVNELIDSYTSASSDSDSDTESYLKKINVLTKDQETFLELVKHITDPTLQKEYLDKLLKTLEGISPKQIMPPKQKDKGKGILKDPISQTPSKASQSSLPKEKLLSSSMPIKSWIDMVEEQEAQSKAIASQEQVNEWMKSISKSPELMLALQSISQNKALSPVPEEEKSVSKALSKPSSSKEIISCESSSSIIVSQSNLSQKSSDWFHKTHHQNVLSMEDEFYHSDPFQAISKIFPEGWFFKPWDLSKPQSFYQSILEIIESVKFKHFFLSESHTEPVYSTATILKVLSPKQWGGKMPKQSSLLSFPRDIKGSSLSRPLEESHVRTVASVSFDFSSNLDHHLTLKVLCRISWASIVCNHQDCGLGLVVGRDANGHRLQRGDKVENIKQKGGFRACTFVFVFSALENMGFIANGISMVLYFKNEMHFDLAGASNTLTNFFGSTFLLCLVGGFISDTFLSRFATCLIFGTLEVLALVMLTIQAYSKNLHPPDCGKSSCLKGAIAAYFYGSLYLYSLGCGGNRGTLPAFGAGQFDENDPKGAKALASYFNFYLLATTVAAVIGVTGIVYVFTEKSWWLGFLVSSVANFIGLIALAAGKRLYRIQQPDESPLVRVAQVLVVAIKNRKLSLPDNPEELYEINEKERASTWERIPHASQFRCLDKAAIMPKDSAVAAPWRVCTVTQVEEVKILTRMMPILASTILMNTCLAQLQTFSITQGAAMDPHLGSIKVPTSSIPVIPLLFMSILLPLYEFFFVPFARKITGHPSGITQLQRVGIGLVLSAVSMTVAGLVEVIRRNAFNQTPPKQISLFWLSFQYCIFGIADMFTFIGLLEFFYKEAPAGMKTLASSFTYLSLSFGYFLSSAFVDIINAVTKRITPSKQGWLHGKDINKNNVNLFYWFLAIVSVLNLVLYLYAAAWYKYKPENCSDIKPKPLMDPSAKEEKIDQDDGKAKQYGAASSDDGIIGKEKEFIHDEVKSQE</sequence>
<dbReference type="Proteomes" id="UP000829398">
    <property type="component" value="Chromosome 6"/>
</dbReference>
<accession>A0ACB8JM23</accession>
<organism evidence="1 2">
    <name type="scientific">Citrus sinensis</name>
    <name type="common">Sweet orange</name>
    <name type="synonym">Citrus aurantium var. sinensis</name>
    <dbReference type="NCBI Taxonomy" id="2711"/>
    <lineage>
        <taxon>Eukaryota</taxon>
        <taxon>Viridiplantae</taxon>
        <taxon>Streptophyta</taxon>
        <taxon>Embryophyta</taxon>
        <taxon>Tracheophyta</taxon>
        <taxon>Spermatophyta</taxon>
        <taxon>Magnoliopsida</taxon>
        <taxon>eudicotyledons</taxon>
        <taxon>Gunneridae</taxon>
        <taxon>Pentapetalae</taxon>
        <taxon>rosids</taxon>
        <taxon>malvids</taxon>
        <taxon>Sapindales</taxon>
        <taxon>Rutaceae</taxon>
        <taxon>Aurantioideae</taxon>
        <taxon>Citrus</taxon>
    </lineage>
</organism>
<evidence type="ECO:0000313" key="1">
    <source>
        <dbReference type="EMBL" id="KAH9733786.1"/>
    </source>
</evidence>
<comment type="caution">
    <text evidence="1">The sequence shown here is derived from an EMBL/GenBank/DDBJ whole genome shotgun (WGS) entry which is preliminary data.</text>
</comment>
<protein>
    <submittedName>
        <fullName evidence="1">Uncharacterized protein</fullName>
    </submittedName>
</protein>
<evidence type="ECO:0000313" key="2">
    <source>
        <dbReference type="Proteomes" id="UP000829398"/>
    </source>
</evidence>
<gene>
    <name evidence="1" type="ORF">KPL71_017134</name>
</gene>